<name>A0A1H1RYC5_9ACTN</name>
<keyword evidence="1" id="KW-0812">Transmembrane</keyword>
<dbReference type="Pfam" id="PF00487">
    <property type="entry name" value="FA_desaturase"/>
    <property type="match status" value="1"/>
</dbReference>
<evidence type="ECO:0000256" key="1">
    <source>
        <dbReference type="SAM" id="Phobius"/>
    </source>
</evidence>
<dbReference type="PANTHER" id="PTHR19353">
    <property type="entry name" value="FATTY ACID DESATURASE 2"/>
    <property type="match status" value="1"/>
</dbReference>
<feature type="transmembrane region" description="Helical" evidence="1">
    <location>
        <begin position="215"/>
        <end position="245"/>
    </location>
</feature>
<dbReference type="RefSeq" id="WP_231920248.1">
    <property type="nucleotide sequence ID" value="NZ_LT629772.1"/>
</dbReference>
<evidence type="ECO:0000259" key="2">
    <source>
        <dbReference type="Pfam" id="PF00487"/>
    </source>
</evidence>
<sequence length="365" mass="40773">MTQLHIADAARKRLAGHKLTSSYSELSRRVREGGLLQRSRRFYFLVFGMLVIALCGATTGFLLLGHSWLQLLIAGALGVIFTQFAFLAHEAAHRQIFATNSTNDRAGRIIGTAFVGISYSWWMNKHSRHHGNPNRIGKDPDIEGEALAFYPEKAENHKGIRAFIARKQGYLFFPMLMLEGLNLHYASVKSLVTKAKGDKPTKGRWLELGMLGGRFALYLTAVFWVLPLGMAFAFLGVQLAIFGLYMGSSFAPNHKGMPIIPATVKLDFFSRQVRTSRNIAGRFWPTVLMGGLNYQIEHHLFPSMPRPHLAKARLLVRQHCREQNIPYAEVSLGSSYATVVRYLNQVGLAARDPFACPVAAQLGRD</sequence>
<proteinExistence type="predicted"/>
<dbReference type="GO" id="GO:0016020">
    <property type="term" value="C:membrane"/>
    <property type="evidence" value="ECO:0007669"/>
    <property type="project" value="TreeGrafter"/>
</dbReference>
<feature type="transmembrane region" description="Helical" evidence="1">
    <location>
        <begin position="68"/>
        <end position="88"/>
    </location>
</feature>
<accession>A0A1H1RYC5</accession>
<protein>
    <submittedName>
        <fullName evidence="3">Fatty acid desaturase</fullName>
    </submittedName>
</protein>
<organism evidence="3 4">
    <name type="scientific">Microlunatus soli</name>
    <dbReference type="NCBI Taxonomy" id="630515"/>
    <lineage>
        <taxon>Bacteria</taxon>
        <taxon>Bacillati</taxon>
        <taxon>Actinomycetota</taxon>
        <taxon>Actinomycetes</taxon>
        <taxon>Propionibacteriales</taxon>
        <taxon>Propionibacteriaceae</taxon>
        <taxon>Microlunatus</taxon>
    </lineage>
</organism>
<keyword evidence="1" id="KW-0472">Membrane</keyword>
<gene>
    <name evidence="3" type="ORF">SAMN04489812_1813</name>
</gene>
<dbReference type="PANTHER" id="PTHR19353:SF19">
    <property type="entry name" value="DELTA(5) FATTY ACID DESATURASE C-RELATED"/>
    <property type="match status" value="1"/>
</dbReference>
<dbReference type="GO" id="GO:0008610">
    <property type="term" value="P:lipid biosynthetic process"/>
    <property type="evidence" value="ECO:0007669"/>
    <property type="project" value="UniProtKB-ARBA"/>
</dbReference>
<dbReference type="PIRSF" id="PIRSF015921">
    <property type="entry name" value="FA_sphinglp_des"/>
    <property type="match status" value="1"/>
</dbReference>
<feature type="transmembrane region" description="Helical" evidence="1">
    <location>
        <begin position="42"/>
        <end position="62"/>
    </location>
</feature>
<dbReference type="AlphaFoldDB" id="A0A1H1RYC5"/>
<dbReference type="InterPro" id="IPR012171">
    <property type="entry name" value="Fatty_acid_desaturase"/>
</dbReference>
<keyword evidence="1" id="KW-1133">Transmembrane helix</keyword>
<keyword evidence="4" id="KW-1185">Reference proteome</keyword>
<dbReference type="STRING" id="630515.SAMN04489812_1813"/>
<dbReference type="InterPro" id="IPR005804">
    <property type="entry name" value="FA_desaturase_dom"/>
</dbReference>
<dbReference type="CDD" id="cd03506">
    <property type="entry name" value="Delta6-FADS-like"/>
    <property type="match status" value="1"/>
</dbReference>
<dbReference type="EMBL" id="LT629772">
    <property type="protein sequence ID" value="SDS40683.1"/>
    <property type="molecule type" value="Genomic_DNA"/>
</dbReference>
<dbReference type="Proteomes" id="UP000199103">
    <property type="component" value="Chromosome I"/>
</dbReference>
<reference evidence="3 4" key="1">
    <citation type="submission" date="2016-10" db="EMBL/GenBank/DDBJ databases">
        <authorList>
            <person name="de Groot N.N."/>
        </authorList>
    </citation>
    <scope>NUCLEOTIDE SEQUENCE [LARGE SCALE GENOMIC DNA]</scope>
    <source>
        <strain evidence="3 4">DSM 21800</strain>
    </source>
</reference>
<evidence type="ECO:0000313" key="3">
    <source>
        <dbReference type="EMBL" id="SDS40683.1"/>
    </source>
</evidence>
<evidence type="ECO:0000313" key="4">
    <source>
        <dbReference type="Proteomes" id="UP000199103"/>
    </source>
</evidence>
<feature type="domain" description="Fatty acid desaturase" evidence="2">
    <location>
        <begin position="67"/>
        <end position="329"/>
    </location>
</feature>
<dbReference type="GO" id="GO:0016717">
    <property type="term" value="F:oxidoreductase activity, acting on paired donors, with oxidation of a pair of donors resulting in the reduction of molecular oxygen to two molecules of water"/>
    <property type="evidence" value="ECO:0007669"/>
    <property type="project" value="TreeGrafter"/>
</dbReference>